<evidence type="ECO:0000259" key="10">
    <source>
        <dbReference type="PROSITE" id="PS51272"/>
    </source>
</evidence>
<dbReference type="InterPro" id="IPR036852">
    <property type="entry name" value="Peptidase_S8/S53_dom_sf"/>
</dbReference>
<evidence type="ECO:0000256" key="8">
    <source>
        <dbReference type="SAM" id="SignalP"/>
    </source>
</evidence>
<keyword evidence="2 5" id="KW-0645">Protease</keyword>
<dbReference type="PROSITE" id="PS50853">
    <property type="entry name" value="FN3"/>
    <property type="match status" value="2"/>
</dbReference>
<evidence type="ECO:0000256" key="7">
    <source>
        <dbReference type="SAM" id="MobiDB-lite"/>
    </source>
</evidence>
<feature type="active site" description="Charge relay system" evidence="5">
    <location>
        <position position="268"/>
    </location>
</feature>
<dbReference type="PROSITE" id="PS51892">
    <property type="entry name" value="SUBTILASE"/>
    <property type="match status" value="1"/>
</dbReference>
<feature type="active site" description="Charge relay system" evidence="5">
    <location>
        <position position="222"/>
    </location>
</feature>
<keyword evidence="4 5" id="KW-0720">Serine protease</keyword>
<evidence type="ECO:0000256" key="1">
    <source>
        <dbReference type="ARBA" id="ARBA00011073"/>
    </source>
</evidence>
<dbReference type="Gene3D" id="2.60.40.10">
    <property type="entry name" value="Immunoglobulins"/>
    <property type="match status" value="4"/>
</dbReference>
<evidence type="ECO:0000313" key="11">
    <source>
        <dbReference type="EMBL" id="MFC0213458.1"/>
    </source>
</evidence>
<dbReference type="Pfam" id="PF13620">
    <property type="entry name" value="CarboxypepD_reg"/>
    <property type="match status" value="1"/>
</dbReference>
<dbReference type="Pfam" id="PF02368">
    <property type="entry name" value="Big_2"/>
    <property type="match status" value="1"/>
</dbReference>
<evidence type="ECO:0000256" key="5">
    <source>
        <dbReference type="PROSITE-ProRule" id="PRU01240"/>
    </source>
</evidence>
<reference evidence="11 12" key="1">
    <citation type="submission" date="2024-09" db="EMBL/GenBank/DDBJ databases">
        <authorList>
            <person name="Sun Q."/>
            <person name="Mori K."/>
        </authorList>
    </citation>
    <scope>NUCLEOTIDE SEQUENCE [LARGE SCALE GENOMIC DNA]</scope>
    <source>
        <strain evidence="11 12">CCM 7759</strain>
    </source>
</reference>
<gene>
    <name evidence="11" type="ORF">ACFFK0_13495</name>
</gene>
<accession>A0ABV6DLD1</accession>
<keyword evidence="12" id="KW-1185">Reference proteome</keyword>
<evidence type="ECO:0000256" key="4">
    <source>
        <dbReference type="ARBA" id="ARBA00022825"/>
    </source>
</evidence>
<dbReference type="Proteomes" id="UP001589776">
    <property type="component" value="Unassembled WGS sequence"/>
</dbReference>
<dbReference type="SMART" id="SM00060">
    <property type="entry name" value="FN3"/>
    <property type="match status" value="4"/>
</dbReference>
<evidence type="ECO:0000256" key="6">
    <source>
        <dbReference type="RuleBase" id="RU003355"/>
    </source>
</evidence>
<dbReference type="RefSeq" id="WP_377470768.1">
    <property type="nucleotide sequence ID" value="NZ_JBHLWN010000051.1"/>
</dbReference>
<comment type="caution">
    <text evidence="11">The sequence shown here is derived from an EMBL/GenBank/DDBJ whole genome shotgun (WGS) entry which is preliminary data.</text>
</comment>
<dbReference type="SMART" id="SM00635">
    <property type="entry name" value="BID_2"/>
    <property type="match status" value="1"/>
</dbReference>
<dbReference type="EMBL" id="JBHLWN010000051">
    <property type="protein sequence ID" value="MFC0213458.1"/>
    <property type="molecule type" value="Genomic_DNA"/>
</dbReference>
<sequence length="2082" mass="222087">MRVRKLPILLALLLFFISFMNLSPTYAADKPRVEAKSKIEQPVLDELEKNEYVSVLVELSDQVDTAAAARTAKQRLETQSKRSGRAATSYDKKKAAHREVVSSLKTLAEDTQQGMIGYLDVQKSQGRVQDYKSFYIINMLSVRADRSVIQKLAQRKEVVRITLDEKIDIIPAPPPEPVKSMAAMKADADSGLLEWNIGKILADQVWSLYNVKGAGVVVGIIDTGVDWTHPELMRKWRGYNPNDPDHPNPAGNWFDSNGSQLPYDPDGHGTHVAGTILGSDPNTGHISGVAPEATWIAAMGLGETSDMMAACEFMLAPNGDPELAPDIVNNSWSIKTTRVVEYYREVIQKWRDAGIVPVFAAGNEGPGSSTLTPPGNYPESFSVAAVDTNNAIASFSSRGPSPYPGIQKPDIAAPGVNIRSAKPGGGYKVNEGTSMAAPHIAGTAALLLSADASLSVAEVEDILKGTATPATDSKYPASPNEAYGYGVVNALAAVSSVMPDHAGTISGQVLQAASDLESPELYVTADVGDEGFVGLEQTVSAVVYDNYSIQDVRLKVEDGQGAEVASIPMVRQSGGRTEAAYTASIPGSVVQAPGIRVHVEAVDEAGNKEASEPKWMNAEFGLLPGRTIDFEHNAGPLKLDGWTREKSVNPLPAGGEHIASSSGGTASEIELMVDMRQLDKAYLQFDSWASGGMLYGYYSITGKHSRAFEVSSESWEQVSVDLSEFARQTEPLHIRLIKRYPQRWSIDNLRIATSAPENPASVSGNVIISPVSQSVGGTSAASLEPNEAASALAGVKQVAAAVYEPDPVEAYPIAAEVTVVETGRTVRSDFETGSFTMYTLQSKNDQDRYTLRVSAPGFKTIERQLVVAGEQQLNFVLEPITYGQLTGHVVDSVSRMAIPNATLRLREYMGVPITYTGADGTFSMSDVPDGMYTMRVTAPRYRNADIPVEVVGNEVRNVDVRLEAWSESLDSDLLAYDDGQAEQFVPFQQDKNAWALRISPNGWRQLQGVSFEAGSTGGTAKPGIVQLSVHHVEASGGPGAAIGSAFAEALLEEGWNTVLLPQPLDLYDDVFVVVSKPEAVGATALGIGLDRSAGIAGRTFARGSGGYTPDAESDAMIRAIVTPVLPPSAVTDLNVQSHSSDSVQLRWTKAEGAASIVVEGAEEGGAWTERLTGLSEDAVSAAISGLLPNRAYSFRLRIVGGKNEGLSNEVSVRTDAVPFTGLGVGAIASRQIQLKWPAIGDAAALRVVQSADDGATWSAAVTDVLTSTSNTAEVKGLSPAQSYRFRLEITGGVHEGLSNSVPAVTSAEPIADLRIREGGITSNGAILEWTAADAAISVRLLQSADSGISWDEAKGPALAADAASVRAESLVPNQTYRFKLVVEGGPNQGESNSIELTTLSEPVEAFRADSIGYDRVTLSWKRAVGAASYDIDRWDPDAAAWKPVDAVIDMEQGTAEVSGLVNNTPYRFRLTVRGGQSDGMTVSVEAITLAAVAGIRFDSDETLVLRPGDEPVALKAIVEPDNAADPSVRWSITGPAYAEVTEDGKLSALRKGETEVTVTTVQGGFQAVRKIMVENSAPMRGKDIPKMTATAGDSAIRLNWTPYFYDPDGDALTVQASVYNSNIADAAVVGAHIAITPKQSGETPVTITVSDPDGATVKTEFILRVDARPEEPDSTGENGGPIAAGIKPAQPAKNNDSEQIVLTEITPDMIREDGGAVRLSVVGNGAAARVVLTPSFIADMQSTGAELKLMVEAPAGSYLLPVSELPLGEYAARLGVSSEQLRFEVVIAEADDKDVAKFRKLIEAAGGMQPIGVPLQFTMRVTGSSGQSASIDELPVFVERTISVKGELPPANTIVLWYNEASGQFVPVPTTVRHENGMSRVVFKRNGNSIYTVVRVEPVSFTDMSSHWAQQTVQTMATRQIVNGTAPDQFSPDRRVTRAEAVAMAVRALGLGAGETAAFRDVARGDWYYGSVAAAVKAGLISGYEDGSFRPEQLVTRQELAVIMSRMAHYAGQASDASYPDALRSYGDRDRIADWAKESMALWVQSEVLTGDGSGLKPEAPATRAELATMVYRLMKHVKFME</sequence>
<dbReference type="PROSITE" id="PS00137">
    <property type="entry name" value="SUBTILASE_HIS"/>
    <property type="match status" value="1"/>
</dbReference>
<evidence type="ECO:0000256" key="2">
    <source>
        <dbReference type="ARBA" id="ARBA00022670"/>
    </source>
</evidence>
<feature type="domain" description="Fibronectin type-III" evidence="9">
    <location>
        <begin position="1126"/>
        <end position="1219"/>
    </location>
</feature>
<dbReference type="PROSITE" id="PS00136">
    <property type="entry name" value="SUBTILASE_ASP"/>
    <property type="match status" value="1"/>
</dbReference>
<dbReference type="PROSITE" id="PS51272">
    <property type="entry name" value="SLH"/>
    <property type="match status" value="3"/>
</dbReference>
<dbReference type="Pfam" id="PF00082">
    <property type="entry name" value="Peptidase_S8"/>
    <property type="match status" value="1"/>
</dbReference>
<feature type="region of interest" description="Disordered" evidence="7">
    <location>
        <begin position="1668"/>
        <end position="1696"/>
    </location>
</feature>
<name>A0ABV6DLD1_9BACL</name>
<feature type="domain" description="Fibronectin type-III" evidence="9">
    <location>
        <begin position="1402"/>
        <end position="1492"/>
    </location>
</feature>
<dbReference type="SUPFAM" id="SSF49373">
    <property type="entry name" value="Invasin/intimin cell-adhesion fragments"/>
    <property type="match status" value="1"/>
</dbReference>
<evidence type="ECO:0000313" key="12">
    <source>
        <dbReference type="Proteomes" id="UP001589776"/>
    </source>
</evidence>
<feature type="domain" description="SLH" evidence="10">
    <location>
        <begin position="2023"/>
        <end position="2082"/>
    </location>
</feature>
<dbReference type="InterPro" id="IPR050131">
    <property type="entry name" value="Peptidase_S8_subtilisin-like"/>
</dbReference>
<organism evidence="11 12">
    <name type="scientific">Paenibacillus chartarius</name>
    <dbReference type="NCBI Taxonomy" id="747481"/>
    <lineage>
        <taxon>Bacteria</taxon>
        <taxon>Bacillati</taxon>
        <taxon>Bacillota</taxon>
        <taxon>Bacilli</taxon>
        <taxon>Bacillales</taxon>
        <taxon>Paenibacillaceae</taxon>
        <taxon>Paenibacillus</taxon>
    </lineage>
</organism>
<feature type="domain" description="SLH" evidence="10">
    <location>
        <begin position="1955"/>
        <end position="2018"/>
    </location>
</feature>
<dbReference type="InterPro" id="IPR001119">
    <property type="entry name" value="SLH_dom"/>
</dbReference>
<dbReference type="Gene3D" id="2.60.40.1120">
    <property type="entry name" value="Carboxypeptidase-like, regulatory domain"/>
    <property type="match status" value="2"/>
</dbReference>
<dbReference type="CDD" id="cd00063">
    <property type="entry name" value="FN3"/>
    <property type="match status" value="2"/>
</dbReference>
<feature type="signal peptide" evidence="8">
    <location>
        <begin position="1"/>
        <end position="27"/>
    </location>
</feature>
<dbReference type="SUPFAM" id="SSF49464">
    <property type="entry name" value="Carboxypeptidase regulatory domain-like"/>
    <property type="match status" value="1"/>
</dbReference>
<feature type="chain" id="PRO_5046869913" evidence="8">
    <location>
        <begin position="28"/>
        <end position="2082"/>
    </location>
</feature>
<dbReference type="PRINTS" id="PR00723">
    <property type="entry name" value="SUBTILISIN"/>
</dbReference>
<evidence type="ECO:0000259" key="9">
    <source>
        <dbReference type="PROSITE" id="PS50853"/>
    </source>
</evidence>
<dbReference type="InterPro" id="IPR008969">
    <property type="entry name" value="CarboxyPept-like_regulatory"/>
</dbReference>
<proteinExistence type="inferred from homology"/>
<dbReference type="InterPro" id="IPR023827">
    <property type="entry name" value="Peptidase_S8_Asp-AS"/>
</dbReference>
<dbReference type="Pfam" id="PF00395">
    <property type="entry name" value="SLH"/>
    <property type="match status" value="3"/>
</dbReference>
<keyword evidence="3 5" id="KW-0378">Hydrolase</keyword>
<keyword evidence="8" id="KW-0732">Signal</keyword>
<dbReference type="InterPro" id="IPR008964">
    <property type="entry name" value="Invasin/intimin_cell_adhesion"/>
</dbReference>
<evidence type="ECO:0000256" key="3">
    <source>
        <dbReference type="ARBA" id="ARBA00022801"/>
    </source>
</evidence>
<comment type="similarity">
    <text evidence="1 5 6">Belongs to the peptidase S8 family.</text>
</comment>
<dbReference type="Gene3D" id="3.40.50.200">
    <property type="entry name" value="Peptidase S8/S53 domain"/>
    <property type="match status" value="1"/>
</dbReference>
<dbReference type="InterPro" id="IPR013783">
    <property type="entry name" value="Ig-like_fold"/>
</dbReference>
<dbReference type="PANTHER" id="PTHR43806:SF67">
    <property type="entry name" value="EGF-LIKE DOMAIN-CONTAINING PROTEIN"/>
    <property type="match status" value="1"/>
</dbReference>
<dbReference type="InterPro" id="IPR015500">
    <property type="entry name" value="Peptidase_S8_subtilisin-rel"/>
</dbReference>
<dbReference type="PANTHER" id="PTHR43806">
    <property type="entry name" value="PEPTIDASE S8"/>
    <property type="match status" value="1"/>
</dbReference>
<dbReference type="SUPFAM" id="SSF49265">
    <property type="entry name" value="Fibronectin type III"/>
    <property type="match status" value="2"/>
</dbReference>
<feature type="domain" description="SLH" evidence="10">
    <location>
        <begin position="1896"/>
        <end position="1954"/>
    </location>
</feature>
<dbReference type="InterPro" id="IPR022398">
    <property type="entry name" value="Peptidase_S8_His-AS"/>
</dbReference>
<dbReference type="InterPro" id="IPR003961">
    <property type="entry name" value="FN3_dom"/>
</dbReference>
<dbReference type="InterPro" id="IPR036116">
    <property type="entry name" value="FN3_sf"/>
</dbReference>
<dbReference type="Gene3D" id="2.60.40.1080">
    <property type="match status" value="1"/>
</dbReference>
<dbReference type="SUPFAM" id="SSF49452">
    <property type="entry name" value="Starch-binding domain-like"/>
    <property type="match status" value="1"/>
</dbReference>
<dbReference type="InterPro" id="IPR013784">
    <property type="entry name" value="Carb-bd-like_fold"/>
</dbReference>
<protein>
    <submittedName>
        <fullName evidence="11">S8 family serine peptidase</fullName>
    </submittedName>
</protein>
<dbReference type="InterPro" id="IPR000209">
    <property type="entry name" value="Peptidase_S8/S53_dom"/>
</dbReference>
<dbReference type="SUPFAM" id="SSF52743">
    <property type="entry name" value="Subtilisin-like"/>
    <property type="match status" value="1"/>
</dbReference>
<dbReference type="PROSITE" id="PS00138">
    <property type="entry name" value="SUBTILASE_SER"/>
    <property type="match status" value="1"/>
</dbReference>
<feature type="active site" description="Charge relay system" evidence="5">
    <location>
        <position position="434"/>
    </location>
</feature>
<dbReference type="InterPro" id="IPR023828">
    <property type="entry name" value="Peptidase_S8_Ser-AS"/>
</dbReference>
<dbReference type="InterPro" id="IPR003343">
    <property type="entry name" value="Big_2"/>
</dbReference>